<comment type="catalytic activity">
    <reaction evidence="9">
        <text>a quinone + NADH + 5 H(+)(in) = a quinol + NAD(+) + 4 H(+)(out)</text>
        <dbReference type="Rhea" id="RHEA:57888"/>
        <dbReference type="ChEBI" id="CHEBI:15378"/>
        <dbReference type="ChEBI" id="CHEBI:24646"/>
        <dbReference type="ChEBI" id="CHEBI:57540"/>
        <dbReference type="ChEBI" id="CHEBI:57945"/>
        <dbReference type="ChEBI" id="CHEBI:132124"/>
    </reaction>
</comment>
<comment type="cofactor">
    <cofactor evidence="8">
        <name>[2Fe-2S] cluster</name>
        <dbReference type="ChEBI" id="CHEBI:190135"/>
    </cofactor>
</comment>
<dbReference type="FunFam" id="3.40.30.10:FF:000022">
    <property type="entry name" value="NADH dehydrogenase flavoprotein 2, mitochondrial"/>
    <property type="match status" value="1"/>
</dbReference>
<name>A0A101KVY2_RHILI</name>
<dbReference type="Gene3D" id="3.40.30.10">
    <property type="entry name" value="Glutaredoxin"/>
    <property type="match status" value="1"/>
</dbReference>
<dbReference type="InterPro" id="IPR002023">
    <property type="entry name" value="NuoE-like"/>
</dbReference>
<organism evidence="11 12">
    <name type="scientific">Rhizobium loti</name>
    <name type="common">Mesorhizobium loti</name>
    <dbReference type="NCBI Taxonomy" id="381"/>
    <lineage>
        <taxon>Bacteria</taxon>
        <taxon>Pseudomonadati</taxon>
        <taxon>Pseudomonadota</taxon>
        <taxon>Alphaproteobacteria</taxon>
        <taxon>Hyphomicrobiales</taxon>
        <taxon>Phyllobacteriaceae</taxon>
        <taxon>Mesorhizobium</taxon>
    </lineage>
</organism>
<accession>A0A101KVY2</accession>
<evidence type="ECO:0000256" key="8">
    <source>
        <dbReference type="ARBA" id="ARBA00034078"/>
    </source>
</evidence>
<dbReference type="Proteomes" id="UP000053176">
    <property type="component" value="Unassembled WGS sequence"/>
</dbReference>
<dbReference type="FunFam" id="1.10.10.1590:FF:000001">
    <property type="entry name" value="NADH-quinone oxidoreductase subunit E"/>
    <property type="match status" value="1"/>
</dbReference>
<sequence>MSVRRLADASVQPASFAFNKANTAAAKQWIAKYPKGREQSAIIPLLMLAQEQEGWVTKAAIETISDMLGMPRIRGLEVATFYTQYQLNPVGTRAHIQVCGTTPCMLRGSEALMDVCRSKIHHDQFHTNDKGTLSWEEVECLGACVNAPMVMIFKDTFEDLTPERLAEIIDLYEAGKGAEVKPGPQNGRTGSEPATGLTTLKSEKAILKSTRDKEAKAAAKAAREAAAAAPVAAPAAVVSQAPAAPAASAPVGPSKSSKPKTDAPETSPALKTPSPVKVSPATEKAASVRAPRHSAANANQASPEVEGVSKPRSGPTIKAEPASAFKSPETKQPVAKTGKPSLEDKSRPAGIERPATVDDLKLISGVGPKIEGTLHSLGIYTFAQVAAWKKAEREWVDGYLSFHGRIERDDWVKQAKALAKGGVAEYIRVFGKKPV</sequence>
<dbReference type="GO" id="GO:0031967">
    <property type="term" value="C:organelle envelope"/>
    <property type="evidence" value="ECO:0007669"/>
    <property type="project" value="UniProtKB-ARBA"/>
</dbReference>
<keyword evidence="4" id="KW-1278">Translocase</keyword>
<dbReference type="GO" id="GO:1902494">
    <property type="term" value="C:catalytic complex"/>
    <property type="evidence" value="ECO:0007669"/>
    <property type="project" value="UniProtKB-ARBA"/>
</dbReference>
<dbReference type="Gene3D" id="1.10.10.1590">
    <property type="entry name" value="NADH-quinone oxidoreductase subunit E"/>
    <property type="match status" value="1"/>
</dbReference>
<dbReference type="SUPFAM" id="SSF52833">
    <property type="entry name" value="Thioredoxin-like"/>
    <property type="match status" value="1"/>
</dbReference>
<evidence type="ECO:0000256" key="1">
    <source>
        <dbReference type="ARBA" id="ARBA00010643"/>
    </source>
</evidence>
<dbReference type="AlphaFoldDB" id="A0A101KVY2"/>
<dbReference type="PANTHER" id="PTHR10371:SF3">
    <property type="entry name" value="NADH DEHYDROGENASE [UBIQUINONE] FLAVOPROTEIN 2, MITOCHONDRIAL"/>
    <property type="match status" value="1"/>
</dbReference>
<evidence type="ECO:0000256" key="2">
    <source>
        <dbReference type="ARBA" id="ARBA00022714"/>
    </source>
</evidence>
<dbReference type="NCBIfam" id="NF005724">
    <property type="entry name" value="PRK07539.1-4"/>
    <property type="match status" value="1"/>
</dbReference>
<keyword evidence="6" id="KW-0411">Iron-sulfur</keyword>
<keyword evidence="3" id="KW-0479">Metal-binding</keyword>
<keyword evidence="7" id="KW-0520">NAD</keyword>
<dbReference type="CDD" id="cd03064">
    <property type="entry name" value="TRX_Fd_NuoE"/>
    <property type="match status" value="1"/>
</dbReference>
<dbReference type="GO" id="GO:0098796">
    <property type="term" value="C:membrane protein complex"/>
    <property type="evidence" value="ECO:0007669"/>
    <property type="project" value="UniProtKB-ARBA"/>
</dbReference>
<dbReference type="InterPro" id="IPR042128">
    <property type="entry name" value="NuoE_dom"/>
</dbReference>
<evidence type="ECO:0000256" key="10">
    <source>
        <dbReference type="SAM" id="MobiDB-lite"/>
    </source>
</evidence>
<dbReference type="GO" id="GO:0031090">
    <property type="term" value="C:organelle membrane"/>
    <property type="evidence" value="ECO:0007669"/>
    <property type="project" value="UniProtKB-ARBA"/>
</dbReference>
<gene>
    <name evidence="11" type="ORF">AU467_13720</name>
</gene>
<dbReference type="GO" id="GO:0051537">
    <property type="term" value="F:2 iron, 2 sulfur cluster binding"/>
    <property type="evidence" value="ECO:0007669"/>
    <property type="project" value="UniProtKB-KW"/>
</dbReference>
<dbReference type="Pfam" id="PF01257">
    <property type="entry name" value="2Fe-2S_thioredx"/>
    <property type="match status" value="1"/>
</dbReference>
<dbReference type="GO" id="GO:0098662">
    <property type="term" value="P:inorganic cation transmembrane transport"/>
    <property type="evidence" value="ECO:0007669"/>
    <property type="project" value="UniProtKB-ARBA"/>
</dbReference>
<feature type="region of interest" description="Disordered" evidence="10">
    <location>
        <begin position="177"/>
        <end position="198"/>
    </location>
</feature>
<feature type="region of interest" description="Disordered" evidence="10">
    <location>
        <begin position="245"/>
        <end position="353"/>
    </location>
</feature>
<evidence type="ECO:0000256" key="9">
    <source>
        <dbReference type="ARBA" id="ARBA00047712"/>
    </source>
</evidence>
<dbReference type="OrthoDB" id="9807941at2"/>
<evidence type="ECO:0000313" key="12">
    <source>
        <dbReference type="Proteomes" id="UP000053176"/>
    </source>
</evidence>
<dbReference type="PANTHER" id="PTHR10371">
    <property type="entry name" value="NADH DEHYDROGENASE UBIQUINONE FLAVOPROTEIN 2, MITOCHONDRIAL"/>
    <property type="match status" value="1"/>
</dbReference>
<dbReference type="GO" id="GO:0022804">
    <property type="term" value="F:active transmembrane transporter activity"/>
    <property type="evidence" value="ECO:0007669"/>
    <property type="project" value="UniProtKB-ARBA"/>
</dbReference>
<dbReference type="GO" id="GO:0022890">
    <property type="term" value="F:inorganic cation transmembrane transporter activity"/>
    <property type="evidence" value="ECO:0007669"/>
    <property type="project" value="UniProtKB-ARBA"/>
</dbReference>
<dbReference type="EMBL" id="LPWA01000046">
    <property type="protein sequence ID" value="KUM27973.1"/>
    <property type="molecule type" value="Genomic_DNA"/>
</dbReference>
<evidence type="ECO:0000256" key="3">
    <source>
        <dbReference type="ARBA" id="ARBA00022723"/>
    </source>
</evidence>
<feature type="compositionally biased region" description="Low complexity" evidence="10">
    <location>
        <begin position="245"/>
        <end position="256"/>
    </location>
</feature>
<keyword evidence="2" id="KW-0001">2Fe-2S</keyword>
<comment type="caution">
    <text evidence="11">The sequence shown here is derived from an EMBL/GenBank/DDBJ whole genome shotgun (WGS) entry which is preliminary data.</text>
</comment>
<dbReference type="GO" id="GO:0003954">
    <property type="term" value="F:NADH dehydrogenase activity"/>
    <property type="evidence" value="ECO:0007669"/>
    <property type="project" value="TreeGrafter"/>
</dbReference>
<dbReference type="NCBIfam" id="NF009040">
    <property type="entry name" value="PRK12373.1"/>
    <property type="match status" value="1"/>
</dbReference>
<dbReference type="GO" id="GO:0008324">
    <property type="term" value="F:monoatomic cation transmembrane transporter activity"/>
    <property type="evidence" value="ECO:0007669"/>
    <property type="project" value="UniProtKB-ARBA"/>
</dbReference>
<evidence type="ECO:0000256" key="7">
    <source>
        <dbReference type="ARBA" id="ARBA00023027"/>
    </source>
</evidence>
<keyword evidence="5" id="KW-0408">Iron</keyword>
<reference evidence="11 12" key="1">
    <citation type="submission" date="2015-12" db="EMBL/GenBank/DDBJ databases">
        <title>Draft genome sequence of Mesorhizobium sp. UFLA 01-765, a multitolerant efficient symbiont and plant-growth promoting strain isolated from Zn-mining soil using Leucaena leucocephala as a trap plant.</title>
        <authorList>
            <person name="Rangel W.M."/>
            <person name="Thijs S."/>
            <person name="Longatti S.M."/>
            <person name="Moreira F.M."/>
            <person name="Weyens N."/>
            <person name="Vangronsveld J."/>
            <person name="Van Hamme J.D."/>
            <person name="Bottos E.M."/>
            <person name="Rineau F."/>
        </authorList>
    </citation>
    <scope>NUCLEOTIDE SEQUENCE [LARGE SCALE GENOMIC DNA]</scope>
    <source>
        <strain evidence="11 12">UFLA 01-765</strain>
    </source>
</reference>
<evidence type="ECO:0000256" key="4">
    <source>
        <dbReference type="ARBA" id="ARBA00022967"/>
    </source>
</evidence>
<evidence type="ECO:0000313" key="11">
    <source>
        <dbReference type="EMBL" id="KUM27973.1"/>
    </source>
</evidence>
<evidence type="ECO:0000256" key="6">
    <source>
        <dbReference type="ARBA" id="ARBA00023014"/>
    </source>
</evidence>
<evidence type="ECO:0000256" key="5">
    <source>
        <dbReference type="ARBA" id="ARBA00023004"/>
    </source>
</evidence>
<comment type="similarity">
    <text evidence="1">Belongs to the complex I 24 kDa subunit family.</text>
</comment>
<dbReference type="InterPro" id="IPR036249">
    <property type="entry name" value="Thioredoxin-like_sf"/>
</dbReference>
<protein>
    <submittedName>
        <fullName evidence="11">NADH dehydrogenase</fullName>
    </submittedName>
</protein>
<proteinExistence type="inferred from homology"/>
<dbReference type="InterPro" id="IPR041921">
    <property type="entry name" value="NuoE_N"/>
</dbReference>
<dbReference type="PROSITE" id="PS01099">
    <property type="entry name" value="COMPLEX1_24K"/>
    <property type="match status" value="1"/>
</dbReference>
<dbReference type="GO" id="GO:0046872">
    <property type="term" value="F:metal ion binding"/>
    <property type="evidence" value="ECO:0007669"/>
    <property type="project" value="UniProtKB-KW"/>
</dbReference>
<dbReference type="NCBIfam" id="TIGR01958">
    <property type="entry name" value="nuoE_fam"/>
    <property type="match status" value="1"/>
</dbReference>